<accession>A0ABX4HW17</accession>
<protein>
    <submittedName>
        <fullName evidence="3">Uncharacterized protein</fullName>
    </submittedName>
</protein>
<comment type="caution">
    <text evidence="3">The sequence shown here is derived from an EMBL/GenBank/DDBJ whole genome shotgun (WGS) entry which is preliminary data.</text>
</comment>
<feature type="region of interest" description="Disordered" evidence="1">
    <location>
        <begin position="36"/>
        <end position="80"/>
    </location>
</feature>
<keyword evidence="2" id="KW-0812">Transmembrane</keyword>
<keyword evidence="2" id="KW-1133">Transmembrane helix</keyword>
<sequence>MEREAAFVSTLYGILIIVAFLSLPFFMARLVDRLTGKHKRMHRNKENVKHQSRSKAAEEAQNDAYRNSGSGVHGPGGPGD</sequence>
<evidence type="ECO:0000313" key="4">
    <source>
        <dbReference type="Proteomes" id="UP000217561"/>
    </source>
</evidence>
<reference evidence="3 4" key="1">
    <citation type="submission" date="2017-08" db="EMBL/GenBank/DDBJ databases">
        <title>Salimicrobium alkalisoli sp. nov., isolated from saline alkaline soil.</title>
        <authorList>
            <person name="Zhang G."/>
            <person name="Xiong Q."/>
        </authorList>
    </citation>
    <scope>NUCLEOTIDE SEQUENCE [LARGE SCALE GENOMIC DNA]</scope>
    <source>
        <strain evidence="3 4">WN024</strain>
    </source>
</reference>
<proteinExistence type="predicted"/>
<organism evidence="3 4">
    <name type="scientific">Salimicrobium humidisoli</name>
    <dbReference type="NCBI Taxonomy" id="2029857"/>
    <lineage>
        <taxon>Bacteria</taxon>
        <taxon>Bacillati</taxon>
        <taxon>Bacillota</taxon>
        <taxon>Bacilli</taxon>
        <taxon>Bacillales</taxon>
        <taxon>Bacillaceae</taxon>
        <taxon>Salimicrobium</taxon>
    </lineage>
</organism>
<feature type="compositionally biased region" description="Gly residues" evidence="1">
    <location>
        <begin position="71"/>
        <end position="80"/>
    </location>
</feature>
<name>A0ABX4HW17_9BACI</name>
<gene>
    <name evidence="3" type="ORF">CKW00_00815</name>
</gene>
<dbReference type="Proteomes" id="UP000217561">
    <property type="component" value="Unassembled WGS sequence"/>
</dbReference>
<keyword evidence="4" id="KW-1185">Reference proteome</keyword>
<dbReference type="EMBL" id="NSGH01000001">
    <property type="protein sequence ID" value="PBB07029.1"/>
    <property type="molecule type" value="Genomic_DNA"/>
</dbReference>
<feature type="transmembrane region" description="Helical" evidence="2">
    <location>
        <begin position="6"/>
        <end position="31"/>
    </location>
</feature>
<evidence type="ECO:0000313" key="3">
    <source>
        <dbReference type="EMBL" id="PBB07029.1"/>
    </source>
</evidence>
<evidence type="ECO:0000256" key="1">
    <source>
        <dbReference type="SAM" id="MobiDB-lite"/>
    </source>
</evidence>
<evidence type="ECO:0000256" key="2">
    <source>
        <dbReference type="SAM" id="Phobius"/>
    </source>
</evidence>
<keyword evidence="2" id="KW-0472">Membrane</keyword>